<organism evidence="3 4">
    <name type="scientific">Demequina capsici</name>
    <dbReference type="NCBI Taxonomy" id="3075620"/>
    <lineage>
        <taxon>Bacteria</taxon>
        <taxon>Bacillati</taxon>
        <taxon>Actinomycetota</taxon>
        <taxon>Actinomycetes</taxon>
        <taxon>Micrococcales</taxon>
        <taxon>Demequinaceae</taxon>
        <taxon>Demequina</taxon>
    </lineage>
</organism>
<dbReference type="SMART" id="SM00267">
    <property type="entry name" value="GGDEF"/>
    <property type="match status" value="1"/>
</dbReference>
<dbReference type="CDD" id="cd01949">
    <property type="entry name" value="GGDEF"/>
    <property type="match status" value="1"/>
</dbReference>
<dbReference type="GO" id="GO:0052621">
    <property type="term" value="F:diguanylate cyclase activity"/>
    <property type="evidence" value="ECO:0007669"/>
    <property type="project" value="UniProtKB-EC"/>
</dbReference>
<dbReference type="GO" id="GO:1902201">
    <property type="term" value="P:negative regulation of bacterial-type flagellum-dependent cell motility"/>
    <property type="evidence" value="ECO:0007669"/>
    <property type="project" value="TreeGrafter"/>
</dbReference>
<evidence type="ECO:0000313" key="4">
    <source>
        <dbReference type="Proteomes" id="UP001304125"/>
    </source>
</evidence>
<dbReference type="InterPro" id="IPR029787">
    <property type="entry name" value="Nucleotide_cyclase"/>
</dbReference>
<proteinExistence type="predicted"/>
<keyword evidence="3" id="KW-0548">Nucleotidyltransferase</keyword>
<keyword evidence="3" id="KW-0808">Transferase</keyword>
<dbReference type="GO" id="GO:0043709">
    <property type="term" value="P:cell adhesion involved in single-species biofilm formation"/>
    <property type="evidence" value="ECO:0007669"/>
    <property type="project" value="TreeGrafter"/>
</dbReference>
<evidence type="ECO:0000313" key="3">
    <source>
        <dbReference type="EMBL" id="WNM23309.1"/>
    </source>
</evidence>
<dbReference type="InterPro" id="IPR043128">
    <property type="entry name" value="Rev_trsase/Diguanyl_cyclase"/>
</dbReference>
<gene>
    <name evidence="3" type="ORF">RN606_08005</name>
</gene>
<dbReference type="GO" id="GO:0005886">
    <property type="term" value="C:plasma membrane"/>
    <property type="evidence" value="ECO:0007669"/>
    <property type="project" value="TreeGrafter"/>
</dbReference>
<keyword evidence="1" id="KW-0472">Membrane</keyword>
<dbReference type="PROSITE" id="PS50887">
    <property type="entry name" value="GGDEF"/>
    <property type="match status" value="1"/>
</dbReference>
<evidence type="ECO:0000256" key="1">
    <source>
        <dbReference type="SAM" id="Phobius"/>
    </source>
</evidence>
<accession>A0AA96JC41</accession>
<reference evidence="3 4" key="1">
    <citation type="submission" date="2023-09" db="EMBL/GenBank/DDBJ databases">
        <title>Demequina sp. a novel bacteria isolated from Capsicum annuum.</title>
        <authorList>
            <person name="Humaira Z."/>
            <person name="Lee J."/>
            <person name="Cho D."/>
        </authorList>
    </citation>
    <scope>NUCLEOTIDE SEQUENCE [LARGE SCALE GENOMIC DNA]</scope>
    <source>
        <strain evidence="3 4">OYTSA14</strain>
    </source>
</reference>
<dbReference type="InterPro" id="IPR000160">
    <property type="entry name" value="GGDEF_dom"/>
</dbReference>
<feature type="domain" description="GGDEF" evidence="2">
    <location>
        <begin position="365"/>
        <end position="498"/>
    </location>
</feature>
<dbReference type="PANTHER" id="PTHR45138">
    <property type="entry name" value="REGULATORY COMPONENTS OF SENSORY TRANSDUCTION SYSTEM"/>
    <property type="match status" value="1"/>
</dbReference>
<dbReference type="InterPro" id="IPR050469">
    <property type="entry name" value="Diguanylate_Cyclase"/>
</dbReference>
<dbReference type="Proteomes" id="UP001304125">
    <property type="component" value="Chromosome"/>
</dbReference>
<dbReference type="PANTHER" id="PTHR45138:SF9">
    <property type="entry name" value="DIGUANYLATE CYCLASE DGCM-RELATED"/>
    <property type="match status" value="1"/>
</dbReference>
<dbReference type="Pfam" id="PF00990">
    <property type="entry name" value="GGDEF"/>
    <property type="match status" value="1"/>
</dbReference>
<dbReference type="RefSeq" id="WP_313496120.1">
    <property type="nucleotide sequence ID" value="NZ_CP134879.1"/>
</dbReference>
<keyword evidence="4" id="KW-1185">Reference proteome</keyword>
<keyword evidence="1" id="KW-1133">Transmembrane helix</keyword>
<sequence length="501" mass="52969">MARTELRRLRDPLAWIIGVAVLTLVLIALSSLYVGADVRDESRAITSDAVQVIGDTAAAQLSEVAQPAVLVLTALQSGIYADPELLADGEVITMLATAMLGFDAIGSLQVQAADGSISSIHGVPDGYVVVQRTADGVVSAMHFDPTFAKSTPVDDPPLHMVDALEQVPVGKIVRSGPKPLGTSGEMAIPSRLSVYNADRELVATVQASIDLSVFDDELSGTQAYEVGTVGLYADDGTLVAGQDVVVPEGIVPEATRDGQVVRDGTWVYYVRTVDSAAGLSWTLVLCANAEDVVPAASAVASTMSTYTVVVLLLVLGFAVLAWALRRPVGEISLRARTDAVTGLSNRHHFMVRGSDVLRAASRRGSQVVVAIFDLDGFKQVNDLVSHDGGDDALRAVGDGLAWNAGPRDVVARIGGDEFAFVHWLSREEPPGEAVERLRAAAELTLHANVPEELEVGVSAGWAETSGGEYRLDRLLRAADEAMVKGRREEKGVAYEGDALLP</sequence>
<dbReference type="NCBIfam" id="TIGR00254">
    <property type="entry name" value="GGDEF"/>
    <property type="match status" value="1"/>
</dbReference>
<dbReference type="Gene3D" id="3.30.70.270">
    <property type="match status" value="1"/>
</dbReference>
<evidence type="ECO:0000259" key="2">
    <source>
        <dbReference type="PROSITE" id="PS50887"/>
    </source>
</evidence>
<feature type="transmembrane region" description="Helical" evidence="1">
    <location>
        <begin position="12"/>
        <end position="34"/>
    </location>
</feature>
<name>A0AA96JC41_9MICO</name>
<dbReference type="EC" id="2.7.7.65" evidence="3"/>
<keyword evidence="1" id="KW-0812">Transmembrane</keyword>
<dbReference type="SUPFAM" id="SSF55073">
    <property type="entry name" value="Nucleotide cyclase"/>
    <property type="match status" value="1"/>
</dbReference>
<feature type="transmembrane region" description="Helical" evidence="1">
    <location>
        <begin position="303"/>
        <end position="324"/>
    </location>
</feature>
<protein>
    <submittedName>
        <fullName evidence="3">Diguanylate cyclase</fullName>
        <ecNumber evidence="3">2.7.7.65</ecNumber>
    </submittedName>
</protein>
<dbReference type="EMBL" id="CP134879">
    <property type="protein sequence ID" value="WNM23309.1"/>
    <property type="molecule type" value="Genomic_DNA"/>
</dbReference>
<dbReference type="AlphaFoldDB" id="A0AA96JC41"/>